<dbReference type="Gene3D" id="4.10.240.10">
    <property type="entry name" value="Zn(2)-C6 fungal-type DNA-binding domain"/>
    <property type="match status" value="1"/>
</dbReference>
<feature type="region of interest" description="Disordered" evidence="2">
    <location>
        <begin position="47"/>
        <end position="79"/>
    </location>
</feature>
<evidence type="ECO:0000259" key="3">
    <source>
        <dbReference type="PROSITE" id="PS50048"/>
    </source>
</evidence>
<dbReference type="Pfam" id="PF00172">
    <property type="entry name" value="Zn_clus"/>
    <property type="match status" value="1"/>
</dbReference>
<keyword evidence="1" id="KW-0539">Nucleus</keyword>
<evidence type="ECO:0000313" key="4">
    <source>
        <dbReference type="EMBL" id="ORY81335.1"/>
    </source>
</evidence>
<dbReference type="GeneID" id="63788750"/>
<keyword evidence="5" id="KW-1185">Reference proteome</keyword>
<dbReference type="Proteomes" id="UP000193685">
    <property type="component" value="Unassembled WGS sequence"/>
</dbReference>
<evidence type="ECO:0000313" key="5">
    <source>
        <dbReference type="Proteomes" id="UP000193685"/>
    </source>
</evidence>
<dbReference type="CDD" id="cd00067">
    <property type="entry name" value="GAL4"/>
    <property type="match status" value="1"/>
</dbReference>
<organism evidence="4 5">
    <name type="scientific">Protomyces lactucae-debilis</name>
    <dbReference type="NCBI Taxonomy" id="2754530"/>
    <lineage>
        <taxon>Eukaryota</taxon>
        <taxon>Fungi</taxon>
        <taxon>Dikarya</taxon>
        <taxon>Ascomycota</taxon>
        <taxon>Taphrinomycotina</taxon>
        <taxon>Taphrinomycetes</taxon>
        <taxon>Taphrinales</taxon>
        <taxon>Protomycetaceae</taxon>
        <taxon>Protomyces</taxon>
    </lineage>
</organism>
<dbReference type="AlphaFoldDB" id="A0A1Y2FES5"/>
<comment type="caution">
    <text evidence="4">The sequence shown here is derived from an EMBL/GenBank/DDBJ whole genome shotgun (WGS) entry which is preliminary data.</text>
</comment>
<dbReference type="EMBL" id="MCFI01000011">
    <property type="protein sequence ID" value="ORY81335.1"/>
    <property type="molecule type" value="Genomic_DNA"/>
</dbReference>
<name>A0A1Y2FES5_PROLT</name>
<dbReference type="OrthoDB" id="416217at2759"/>
<feature type="compositionally biased region" description="Polar residues" evidence="2">
    <location>
        <begin position="53"/>
        <end position="71"/>
    </location>
</feature>
<dbReference type="PROSITE" id="PS50048">
    <property type="entry name" value="ZN2_CY6_FUNGAL_2"/>
    <property type="match status" value="1"/>
</dbReference>
<dbReference type="InterPro" id="IPR036864">
    <property type="entry name" value="Zn2-C6_fun-type_DNA-bd_sf"/>
</dbReference>
<accession>A0A1Y2FES5</accession>
<gene>
    <name evidence="4" type="ORF">BCR37DRAFT_40937</name>
</gene>
<dbReference type="InterPro" id="IPR001138">
    <property type="entry name" value="Zn2Cys6_DnaBD"/>
</dbReference>
<dbReference type="RefSeq" id="XP_040724711.1">
    <property type="nucleotide sequence ID" value="XM_040872151.1"/>
</dbReference>
<dbReference type="GO" id="GO:0000981">
    <property type="term" value="F:DNA-binding transcription factor activity, RNA polymerase II-specific"/>
    <property type="evidence" value="ECO:0007669"/>
    <property type="project" value="InterPro"/>
</dbReference>
<evidence type="ECO:0000256" key="1">
    <source>
        <dbReference type="ARBA" id="ARBA00023242"/>
    </source>
</evidence>
<dbReference type="SUPFAM" id="SSF57701">
    <property type="entry name" value="Zn2/Cys6 DNA-binding domain"/>
    <property type="match status" value="1"/>
</dbReference>
<dbReference type="PANTHER" id="PTHR37534">
    <property type="entry name" value="TRANSCRIPTIONAL ACTIVATOR PROTEIN UGA3"/>
    <property type="match status" value="1"/>
</dbReference>
<proteinExistence type="predicted"/>
<sequence length="602" mass="67886">MALSTSRGCATCKLGRKRCDRVYPACGICRAQGLDCSWSRESSEAPVERRSVTRNSSYSTTALSTSVSRTHTPVPLPSPSTMEADRLTHLLSAFHLTGYRLCSWSALLPLPRRSAAPSLLRTTKRKNTPRVTTWASYYLPHLATGSTNDALSLALAAYTGLVLHKQIDAINFYVKALRALRDILVKSPAAMSNQTFLQCWAATVLLADYEAQCGQVQTSARHIEGAAIFTELSLERFPIEAASNRPTSQEDSLDNKLAILPRNERCLPAYLREYSLRLRTSNFLCSANHDRWPQRLAASEDTADNDLMDKLYETSASCYWHVMTICEDYHTIIEFAPPQSAVEHAQLQQSFADPLRVTLEALQSYEDQLQHILVKSWGIFQQPAQAGHPFPGAPVFANPMLAVPWFLPQVLKIFLAPFLRQAEYHYACQSAKGVYKALEEIGQSALYEHNFPDCFVAALWERGVERDCMQAGFARREPLFRDVVRTIWSVRDAAQDAGRPLSKEQSLLLSMRTYRDELSKVLATPKGKYLSVGAFFGQPWSRLQRQGQFQKSRRTTVSAWRNRLESYRKDLQESNLFEGAVLEEGTPEPRITVEVEQAWFLI</sequence>
<protein>
    <recommendedName>
        <fullName evidence="3">Zn(2)-C6 fungal-type domain-containing protein</fullName>
    </recommendedName>
</protein>
<dbReference type="GO" id="GO:0008270">
    <property type="term" value="F:zinc ion binding"/>
    <property type="evidence" value="ECO:0007669"/>
    <property type="project" value="InterPro"/>
</dbReference>
<dbReference type="SMART" id="SM00066">
    <property type="entry name" value="GAL4"/>
    <property type="match status" value="1"/>
</dbReference>
<dbReference type="PANTHER" id="PTHR37534:SF46">
    <property type="entry name" value="ZN(II)2CYS6 TRANSCRIPTION FACTOR (EUROFUNG)"/>
    <property type="match status" value="1"/>
</dbReference>
<dbReference type="PROSITE" id="PS00463">
    <property type="entry name" value="ZN2_CY6_FUNGAL_1"/>
    <property type="match status" value="1"/>
</dbReference>
<feature type="domain" description="Zn(2)-C6 fungal-type" evidence="3">
    <location>
        <begin position="8"/>
        <end position="38"/>
    </location>
</feature>
<evidence type="ECO:0000256" key="2">
    <source>
        <dbReference type="SAM" id="MobiDB-lite"/>
    </source>
</evidence>
<dbReference type="STRING" id="56484.A0A1Y2FES5"/>
<reference evidence="4 5" key="1">
    <citation type="submission" date="2016-07" db="EMBL/GenBank/DDBJ databases">
        <title>Pervasive Adenine N6-methylation of Active Genes in Fungi.</title>
        <authorList>
            <consortium name="DOE Joint Genome Institute"/>
            <person name="Mondo S.J."/>
            <person name="Dannebaum R.O."/>
            <person name="Kuo R.C."/>
            <person name="Labutti K."/>
            <person name="Haridas S."/>
            <person name="Kuo A."/>
            <person name="Salamov A."/>
            <person name="Ahrendt S.R."/>
            <person name="Lipzen A."/>
            <person name="Sullivan W."/>
            <person name="Andreopoulos W.B."/>
            <person name="Clum A."/>
            <person name="Lindquist E."/>
            <person name="Daum C."/>
            <person name="Ramamoorthy G.K."/>
            <person name="Gryganskyi A."/>
            <person name="Culley D."/>
            <person name="Magnuson J.K."/>
            <person name="James T.Y."/>
            <person name="O'Malley M.A."/>
            <person name="Stajich J.E."/>
            <person name="Spatafora J.W."/>
            <person name="Visel A."/>
            <person name="Grigoriev I.V."/>
        </authorList>
    </citation>
    <scope>NUCLEOTIDE SEQUENCE [LARGE SCALE GENOMIC DNA]</scope>
    <source>
        <strain evidence="4 5">12-1054</strain>
    </source>
</reference>